<keyword evidence="3" id="KW-0520">NAD</keyword>
<evidence type="ECO:0000313" key="7">
    <source>
        <dbReference type="Proteomes" id="UP000183410"/>
    </source>
</evidence>
<dbReference type="EC" id="2.3.1.286" evidence="1"/>
<feature type="binding site" evidence="4">
    <location>
        <position position="138"/>
    </location>
    <ligand>
        <name>Zn(2+)</name>
        <dbReference type="ChEBI" id="CHEBI:29105"/>
    </ligand>
</feature>
<comment type="caution">
    <text evidence="4">Lacks conserved residue(s) required for the propagation of feature annotation.</text>
</comment>
<dbReference type="InterPro" id="IPR029035">
    <property type="entry name" value="DHS-like_NAD/FAD-binding_dom"/>
</dbReference>
<keyword evidence="7" id="KW-1185">Reference proteome</keyword>
<dbReference type="InterPro" id="IPR026590">
    <property type="entry name" value="Ssirtuin_cat_dom"/>
</dbReference>
<dbReference type="InterPro" id="IPR050134">
    <property type="entry name" value="NAD-dep_sirtuin_deacylases"/>
</dbReference>
<dbReference type="GO" id="GO:0046872">
    <property type="term" value="F:metal ion binding"/>
    <property type="evidence" value="ECO:0007669"/>
    <property type="project" value="UniProtKB-KW"/>
</dbReference>
<keyword evidence="4" id="KW-0479">Metal-binding</keyword>
<evidence type="ECO:0000313" key="6">
    <source>
        <dbReference type="EMBL" id="SFE23739.1"/>
    </source>
</evidence>
<name>A0A1I1YW89_9BACL</name>
<keyword evidence="2" id="KW-0808">Transferase</keyword>
<sequence>MDNYWTRIDKAKAALEEADKILLGGGAGLSAAAGIAYSGKPFTDHFGPFIDKYGFTDLYTSSFYPFATQEEKWAYWSKHISLSRYEAGPTKLYQDIFRLVQDKSYFVITTNVESQFEKAGFPPDNVFEIQGNYSYLQCAKGCHNKLYYNEQLVKDMIEKTVDCQIPTELVPQCPVCGGKMDPNLRMNPYFVQDEKWHERDTSYKDFLLNAEGKKIVFLELGVGFNTPGIIRYPFERMTFHNEKAILIRLNKDHPEGMEEIKDKTISFTEDMQEIVLAVMK</sequence>
<dbReference type="PROSITE" id="PS50305">
    <property type="entry name" value="SIRTUIN"/>
    <property type="match status" value="1"/>
</dbReference>
<dbReference type="EMBL" id="FONN01000001">
    <property type="protein sequence ID" value="SFE23739.1"/>
    <property type="molecule type" value="Genomic_DNA"/>
</dbReference>
<keyword evidence="4" id="KW-0862">Zinc</keyword>
<evidence type="ECO:0000259" key="5">
    <source>
        <dbReference type="PROSITE" id="PS50305"/>
    </source>
</evidence>
<gene>
    <name evidence="6" type="ORF">SAMN04487969_101833</name>
</gene>
<organism evidence="6 7">
    <name type="scientific">Paenibacillus algorifonticola</name>
    <dbReference type="NCBI Taxonomy" id="684063"/>
    <lineage>
        <taxon>Bacteria</taxon>
        <taxon>Bacillati</taxon>
        <taxon>Bacillota</taxon>
        <taxon>Bacilli</taxon>
        <taxon>Bacillales</taxon>
        <taxon>Paenibacillaceae</taxon>
        <taxon>Paenibacillus</taxon>
    </lineage>
</organism>
<dbReference type="GO" id="GO:0017136">
    <property type="term" value="F:histone deacetylase activity, NAD-dependent"/>
    <property type="evidence" value="ECO:0007669"/>
    <property type="project" value="TreeGrafter"/>
</dbReference>
<evidence type="ECO:0000256" key="2">
    <source>
        <dbReference type="ARBA" id="ARBA00022679"/>
    </source>
</evidence>
<accession>A0A1I1YW89</accession>
<reference evidence="7" key="1">
    <citation type="submission" date="2016-10" db="EMBL/GenBank/DDBJ databases">
        <authorList>
            <person name="Varghese N."/>
            <person name="Submissions S."/>
        </authorList>
    </citation>
    <scope>NUCLEOTIDE SEQUENCE [LARGE SCALE GENOMIC DNA]</scope>
    <source>
        <strain evidence="7">CGMCC 1.10223</strain>
    </source>
</reference>
<dbReference type="InterPro" id="IPR003000">
    <property type="entry name" value="Sirtuin"/>
</dbReference>
<dbReference type="Proteomes" id="UP000183410">
    <property type="component" value="Unassembled WGS sequence"/>
</dbReference>
<feature type="binding site" evidence="4">
    <location>
        <position position="176"/>
    </location>
    <ligand>
        <name>Zn(2+)</name>
        <dbReference type="ChEBI" id="CHEBI:29105"/>
    </ligand>
</feature>
<feature type="binding site" evidence="4">
    <location>
        <position position="173"/>
    </location>
    <ligand>
        <name>Zn(2+)</name>
        <dbReference type="ChEBI" id="CHEBI:29105"/>
    </ligand>
</feature>
<dbReference type="Pfam" id="PF02146">
    <property type="entry name" value="SIR2"/>
    <property type="match status" value="1"/>
</dbReference>
<dbReference type="SUPFAM" id="SSF52467">
    <property type="entry name" value="DHS-like NAD/FAD-binding domain"/>
    <property type="match status" value="1"/>
</dbReference>
<proteinExistence type="predicted"/>
<dbReference type="AlphaFoldDB" id="A0A1I1YW89"/>
<protein>
    <recommendedName>
        <fullName evidence="1">protein acetyllysine N-acetyltransferase</fullName>
        <ecNumber evidence="1">2.3.1.286</ecNumber>
    </recommendedName>
</protein>
<evidence type="ECO:0000256" key="4">
    <source>
        <dbReference type="PROSITE-ProRule" id="PRU00236"/>
    </source>
</evidence>
<feature type="domain" description="Deacetylase sirtuin-type" evidence="5">
    <location>
        <begin position="1"/>
        <end position="280"/>
    </location>
</feature>
<dbReference type="PANTHER" id="PTHR11085">
    <property type="entry name" value="NAD-DEPENDENT PROTEIN DEACYLASE SIRTUIN-5, MITOCHONDRIAL-RELATED"/>
    <property type="match status" value="1"/>
</dbReference>
<dbReference type="PANTHER" id="PTHR11085:SF10">
    <property type="entry name" value="NAD-DEPENDENT PROTEIN DEACYLASE SIRTUIN-5, MITOCHONDRIAL-RELATED"/>
    <property type="match status" value="1"/>
</dbReference>
<evidence type="ECO:0000256" key="3">
    <source>
        <dbReference type="ARBA" id="ARBA00023027"/>
    </source>
</evidence>
<dbReference type="GO" id="GO:0070403">
    <property type="term" value="F:NAD+ binding"/>
    <property type="evidence" value="ECO:0007669"/>
    <property type="project" value="InterPro"/>
</dbReference>
<feature type="binding site" evidence="4">
    <location>
        <position position="142"/>
    </location>
    <ligand>
        <name>Zn(2+)</name>
        <dbReference type="ChEBI" id="CHEBI:29105"/>
    </ligand>
</feature>
<evidence type="ECO:0000256" key="1">
    <source>
        <dbReference type="ARBA" id="ARBA00012928"/>
    </source>
</evidence>
<dbReference type="Gene3D" id="3.40.50.1220">
    <property type="entry name" value="TPP-binding domain"/>
    <property type="match status" value="1"/>
</dbReference>